<organism evidence="1 2">
    <name type="scientific">Naganishia adeliensis</name>
    <dbReference type="NCBI Taxonomy" id="92952"/>
    <lineage>
        <taxon>Eukaryota</taxon>
        <taxon>Fungi</taxon>
        <taxon>Dikarya</taxon>
        <taxon>Basidiomycota</taxon>
        <taxon>Agaricomycotina</taxon>
        <taxon>Tremellomycetes</taxon>
        <taxon>Filobasidiales</taxon>
        <taxon>Filobasidiaceae</taxon>
        <taxon>Naganishia</taxon>
    </lineage>
</organism>
<comment type="caution">
    <text evidence="1">The sequence shown here is derived from an EMBL/GenBank/DDBJ whole genome shotgun (WGS) entry which is preliminary data.</text>
</comment>
<name>A0ACC2UUF9_9TREE</name>
<gene>
    <name evidence="1" type="ORF">QFC20_007841</name>
</gene>
<sequence>MQVAKALTKSRLCRDVLYVCGSTRRPKFLDHWPVEKMIMRVLNTERTANRVKDLRMTNLEDTLTNLRDANEGRAAWIGKERVLTLKAVKADPGRPSLANDEEDEEDEDEDDPEQEDDDLELDFGDDVENQDIGTGGAHMNV</sequence>
<keyword evidence="2" id="KW-1185">Reference proteome</keyword>
<accession>A0ACC2UUF9</accession>
<evidence type="ECO:0000313" key="2">
    <source>
        <dbReference type="Proteomes" id="UP001230649"/>
    </source>
</evidence>
<evidence type="ECO:0000313" key="1">
    <source>
        <dbReference type="EMBL" id="KAJ9090715.1"/>
    </source>
</evidence>
<protein>
    <submittedName>
        <fullName evidence="1">Uncharacterized protein</fullName>
    </submittedName>
</protein>
<dbReference type="Proteomes" id="UP001230649">
    <property type="component" value="Unassembled WGS sequence"/>
</dbReference>
<dbReference type="EMBL" id="JASBWS010000228">
    <property type="protein sequence ID" value="KAJ9090715.1"/>
    <property type="molecule type" value="Genomic_DNA"/>
</dbReference>
<proteinExistence type="predicted"/>
<reference evidence="1" key="1">
    <citation type="submission" date="2023-04" db="EMBL/GenBank/DDBJ databases">
        <title>Draft Genome sequencing of Naganishia species isolated from polar environments using Oxford Nanopore Technology.</title>
        <authorList>
            <person name="Leo P."/>
            <person name="Venkateswaran K."/>
        </authorList>
    </citation>
    <scope>NUCLEOTIDE SEQUENCE</scope>
    <source>
        <strain evidence="1">MNA-CCFEE 5262</strain>
    </source>
</reference>